<evidence type="ECO:0000259" key="1">
    <source>
        <dbReference type="PROSITE" id="PS51186"/>
    </source>
</evidence>
<comment type="caution">
    <text evidence="2">The sequence shown here is derived from an EMBL/GenBank/DDBJ whole genome shotgun (WGS) entry which is preliminary data.</text>
</comment>
<dbReference type="SUPFAM" id="SSF55729">
    <property type="entry name" value="Acyl-CoA N-acyltransferases (Nat)"/>
    <property type="match status" value="1"/>
</dbReference>
<dbReference type="AlphaFoldDB" id="A0A5M8RZV3"/>
<dbReference type="Proteomes" id="UP000324326">
    <property type="component" value="Unassembled WGS sequence"/>
</dbReference>
<dbReference type="PROSITE" id="PS51186">
    <property type="entry name" value="GNAT"/>
    <property type="match status" value="1"/>
</dbReference>
<dbReference type="EMBL" id="QSND01000001">
    <property type="protein sequence ID" value="KAA6453008.1"/>
    <property type="molecule type" value="Genomic_DNA"/>
</dbReference>
<evidence type="ECO:0000313" key="3">
    <source>
        <dbReference type="Proteomes" id="UP000324326"/>
    </source>
</evidence>
<protein>
    <submittedName>
        <fullName evidence="2">GNAT family N-acetyltransferase</fullName>
    </submittedName>
</protein>
<dbReference type="InterPro" id="IPR000182">
    <property type="entry name" value="GNAT_dom"/>
</dbReference>
<name>A0A5M8RZV3_9BACI</name>
<reference evidence="2 3" key="1">
    <citation type="submission" date="2018-08" db="EMBL/GenBank/DDBJ databases">
        <title>Bacillus phenotypic plasticity.</title>
        <authorList>
            <person name="Hurtado E."/>
        </authorList>
    </citation>
    <scope>NUCLEOTIDE SEQUENCE [LARGE SCALE GENOMIC DNA]</scope>
    <source>
        <strain evidence="2 3">427</strain>
    </source>
</reference>
<dbReference type="GO" id="GO:0016747">
    <property type="term" value="F:acyltransferase activity, transferring groups other than amino-acyl groups"/>
    <property type="evidence" value="ECO:0007669"/>
    <property type="project" value="InterPro"/>
</dbReference>
<dbReference type="STRING" id="1925020.BTA30_21040"/>
<evidence type="ECO:0000313" key="2">
    <source>
        <dbReference type="EMBL" id="KAA6453008.1"/>
    </source>
</evidence>
<dbReference type="InterPro" id="IPR016181">
    <property type="entry name" value="Acyl_CoA_acyltransferase"/>
</dbReference>
<keyword evidence="2" id="KW-0808">Transferase</keyword>
<gene>
    <name evidence="2" type="ORF">DX927_01980</name>
</gene>
<dbReference type="RefSeq" id="WP_148955740.1">
    <property type="nucleotide sequence ID" value="NZ_QSND01000001.1"/>
</dbReference>
<dbReference type="CDD" id="cd04301">
    <property type="entry name" value="NAT_SF"/>
    <property type="match status" value="1"/>
</dbReference>
<accession>A0A5M8RZV3</accession>
<feature type="domain" description="N-acetyltransferase" evidence="1">
    <location>
        <begin position="1"/>
        <end position="151"/>
    </location>
</feature>
<organism evidence="2 3">
    <name type="scientific">Bacillus swezeyi</name>
    <dbReference type="NCBI Taxonomy" id="1925020"/>
    <lineage>
        <taxon>Bacteria</taxon>
        <taxon>Bacillati</taxon>
        <taxon>Bacillota</taxon>
        <taxon>Bacilli</taxon>
        <taxon>Bacillales</taxon>
        <taxon>Bacillaceae</taxon>
        <taxon>Bacillus</taxon>
    </lineage>
</organism>
<dbReference type="Pfam" id="PF00583">
    <property type="entry name" value="Acetyltransf_1"/>
    <property type="match status" value="1"/>
</dbReference>
<sequence>MNSRPFSPSDLAFFEEVIEVSPEWAEEELKEESAEAYMRSYAMYNGEWLMWEKGGRPAAVSFHLDWAPSNGKPWLGTLLIHPDFRKKGLAKEVIKTIGKRLNEKAHKALFAAVPYERDGWLNMLARSGFEQLKTEKDEKGEQYLVMVLPLADAEPGQDPG</sequence>
<proteinExistence type="predicted"/>
<dbReference type="Gene3D" id="3.40.630.30">
    <property type="match status" value="1"/>
</dbReference>